<dbReference type="AlphaFoldDB" id="A0A0F8ZKG9"/>
<feature type="non-terminal residue" evidence="1">
    <location>
        <position position="106"/>
    </location>
</feature>
<protein>
    <submittedName>
        <fullName evidence="1">Uncharacterized protein</fullName>
    </submittedName>
</protein>
<sequence>MSAMDTTTWETLAQQMKDQEGGGIFFFLKPGRTRLRIVPIKGTEQNERPEFWTDTEGSYNGKPNKRRILLGIVAGADGREIPDEDKNKVVPLLVAPTVVTQIVEML</sequence>
<organism evidence="1">
    <name type="scientific">marine sediment metagenome</name>
    <dbReference type="NCBI Taxonomy" id="412755"/>
    <lineage>
        <taxon>unclassified sequences</taxon>
        <taxon>metagenomes</taxon>
        <taxon>ecological metagenomes</taxon>
    </lineage>
</organism>
<gene>
    <name evidence="1" type="ORF">LCGC14_3024440</name>
</gene>
<dbReference type="EMBL" id="LAZR01062973">
    <property type="protein sequence ID" value="KKK60431.1"/>
    <property type="molecule type" value="Genomic_DNA"/>
</dbReference>
<proteinExistence type="predicted"/>
<name>A0A0F8ZKG9_9ZZZZ</name>
<evidence type="ECO:0000313" key="1">
    <source>
        <dbReference type="EMBL" id="KKK60431.1"/>
    </source>
</evidence>
<accession>A0A0F8ZKG9</accession>
<comment type="caution">
    <text evidence="1">The sequence shown here is derived from an EMBL/GenBank/DDBJ whole genome shotgun (WGS) entry which is preliminary data.</text>
</comment>
<reference evidence="1" key="1">
    <citation type="journal article" date="2015" name="Nature">
        <title>Complex archaea that bridge the gap between prokaryotes and eukaryotes.</title>
        <authorList>
            <person name="Spang A."/>
            <person name="Saw J.H."/>
            <person name="Jorgensen S.L."/>
            <person name="Zaremba-Niedzwiedzka K."/>
            <person name="Martijn J."/>
            <person name="Lind A.E."/>
            <person name="van Eijk R."/>
            <person name="Schleper C."/>
            <person name="Guy L."/>
            <person name="Ettema T.J."/>
        </authorList>
    </citation>
    <scope>NUCLEOTIDE SEQUENCE</scope>
</reference>